<keyword evidence="1" id="KW-0472">Membrane</keyword>
<protein>
    <recommendedName>
        <fullName evidence="4">Major facilitator superfamily (MFS) profile domain-containing protein</fullName>
    </recommendedName>
</protein>
<name>A0ABM9DRA0_9HYPH</name>
<dbReference type="EMBL" id="CAKXZS010000014">
    <property type="protein sequence ID" value="CAH2399206.1"/>
    <property type="molecule type" value="Genomic_DNA"/>
</dbReference>
<comment type="caution">
    <text evidence="2">The sequence shown here is derived from an EMBL/GenBank/DDBJ whole genome shotgun (WGS) entry which is preliminary data.</text>
</comment>
<keyword evidence="3" id="KW-1185">Reference proteome</keyword>
<organism evidence="2 3">
    <name type="scientific">Mesorhizobium ventifaucium</name>
    <dbReference type="NCBI Taxonomy" id="666020"/>
    <lineage>
        <taxon>Bacteria</taxon>
        <taxon>Pseudomonadati</taxon>
        <taxon>Pseudomonadota</taxon>
        <taxon>Alphaproteobacteria</taxon>
        <taxon>Hyphomicrobiales</taxon>
        <taxon>Phyllobacteriaceae</taxon>
        <taxon>Mesorhizobium</taxon>
    </lineage>
</organism>
<dbReference type="Proteomes" id="UP001152604">
    <property type="component" value="Unassembled WGS sequence"/>
</dbReference>
<evidence type="ECO:0000313" key="3">
    <source>
        <dbReference type="Proteomes" id="UP001152604"/>
    </source>
</evidence>
<evidence type="ECO:0000256" key="1">
    <source>
        <dbReference type="SAM" id="Phobius"/>
    </source>
</evidence>
<dbReference type="RefSeq" id="WP_254024968.1">
    <property type="nucleotide sequence ID" value="NZ_CAKXZS010000014.1"/>
</dbReference>
<proteinExistence type="predicted"/>
<gene>
    <name evidence="2" type="ORF">MES4922_210150</name>
</gene>
<keyword evidence="1" id="KW-0812">Transmembrane</keyword>
<reference evidence="2" key="1">
    <citation type="submission" date="2022-03" db="EMBL/GenBank/DDBJ databases">
        <authorList>
            <person name="Brunel B."/>
        </authorList>
    </citation>
    <scope>NUCLEOTIDE SEQUENCE</scope>
    <source>
        <strain evidence="2">STM4922sample</strain>
    </source>
</reference>
<sequence length="77" mass="7739">MRFVSAAARGVGRGAAVAIAAVPTLLRDLVGISGAASIVYGIWQIYVPAAYIAGGIILTGAALLLARRASMPARGDT</sequence>
<keyword evidence="1" id="KW-1133">Transmembrane helix</keyword>
<feature type="transmembrane region" description="Helical" evidence="1">
    <location>
        <begin position="45"/>
        <end position="66"/>
    </location>
</feature>
<evidence type="ECO:0000313" key="2">
    <source>
        <dbReference type="EMBL" id="CAH2399206.1"/>
    </source>
</evidence>
<accession>A0ABM9DRA0</accession>
<evidence type="ECO:0008006" key="4">
    <source>
        <dbReference type="Google" id="ProtNLM"/>
    </source>
</evidence>